<comment type="caution">
    <text evidence="2">The sequence shown here is derived from an EMBL/GenBank/DDBJ whole genome shotgun (WGS) entry which is preliminary data.</text>
</comment>
<accession>A0A2R6RIG0</accession>
<keyword evidence="3" id="KW-1185">Reference proteome</keyword>
<feature type="region of interest" description="Disordered" evidence="1">
    <location>
        <begin position="269"/>
        <end position="317"/>
    </location>
</feature>
<proteinExistence type="predicted"/>
<dbReference type="Proteomes" id="UP000186601">
    <property type="component" value="Unassembled WGS sequence"/>
</dbReference>
<sequence>MVRKTVNTSEPYVLRVSSPRNCYSMTNRQRPPSPVSCPHPHCNSEQYTGCPCHPDSRPKDESQAFDSVIDISNFSDLSDEEITDAIRNISVARDNQRGVEANSRGLRVSVEHLTTREVVSPQRTTTVLHDSEGFQIPDEPIHNVPRRRNQQYDYYVCWQGCEVGMFFTMHELELRCLMGYAGKGNWKGAETWQHAWNIWKGRCLALEVDGTISPGSLIGMVVAATPSAPIVVSPRKLRPSTPPVTHDASQLHTNQAAILTPSVFTPARIKAVPPVPPSTPTRPPPRTPQCRPTDSADIFSSDAAGPSSSSQAAPITSPKKANLEPWIVVRGKKPGVYCNAADALANLGENPQASMVVANKIWQAYSDYAIMRANG</sequence>
<reference evidence="2 3" key="1">
    <citation type="submission" date="2018-02" db="EMBL/GenBank/DDBJ databases">
        <title>Genome sequence of the basidiomycete white-rot fungus Phlebia centrifuga.</title>
        <authorList>
            <person name="Granchi Z."/>
            <person name="Peng M."/>
            <person name="de Vries R.P."/>
            <person name="Hilden K."/>
            <person name="Makela M.R."/>
            <person name="Grigoriev I."/>
            <person name="Riley R."/>
        </authorList>
    </citation>
    <scope>NUCLEOTIDE SEQUENCE [LARGE SCALE GENOMIC DNA]</scope>
    <source>
        <strain evidence="2 3">FBCC195</strain>
    </source>
</reference>
<feature type="compositionally biased region" description="Pro residues" evidence="1">
    <location>
        <begin position="273"/>
        <end position="287"/>
    </location>
</feature>
<evidence type="ECO:0000313" key="2">
    <source>
        <dbReference type="EMBL" id="PSS29817.1"/>
    </source>
</evidence>
<evidence type="ECO:0000313" key="3">
    <source>
        <dbReference type="Proteomes" id="UP000186601"/>
    </source>
</evidence>
<dbReference type="EMBL" id="MLYV02000253">
    <property type="protein sequence ID" value="PSS29817.1"/>
    <property type="molecule type" value="Genomic_DNA"/>
</dbReference>
<feature type="compositionally biased region" description="Low complexity" evidence="1">
    <location>
        <begin position="300"/>
        <end position="313"/>
    </location>
</feature>
<organism evidence="2 3">
    <name type="scientific">Hermanssonia centrifuga</name>
    <dbReference type="NCBI Taxonomy" id="98765"/>
    <lineage>
        <taxon>Eukaryota</taxon>
        <taxon>Fungi</taxon>
        <taxon>Dikarya</taxon>
        <taxon>Basidiomycota</taxon>
        <taxon>Agaricomycotina</taxon>
        <taxon>Agaricomycetes</taxon>
        <taxon>Polyporales</taxon>
        <taxon>Meruliaceae</taxon>
        <taxon>Hermanssonia</taxon>
    </lineage>
</organism>
<evidence type="ECO:0000256" key="1">
    <source>
        <dbReference type="SAM" id="MobiDB-lite"/>
    </source>
</evidence>
<gene>
    <name evidence="2" type="ORF">PHLCEN_2v2690</name>
</gene>
<dbReference type="AlphaFoldDB" id="A0A2R6RIG0"/>
<name>A0A2R6RIG0_9APHY</name>
<protein>
    <submittedName>
        <fullName evidence="2">Uncharacterized protein</fullName>
    </submittedName>
</protein>